<dbReference type="eggNOG" id="COG0827">
    <property type="taxonomic scope" value="Bacteria"/>
</dbReference>
<keyword evidence="2 8" id="KW-0489">Methyltransferase</keyword>
<dbReference type="SUPFAM" id="SSF53335">
    <property type="entry name" value="S-adenosyl-L-methionine-dependent methyltransferases"/>
    <property type="match status" value="1"/>
</dbReference>
<reference evidence="8 9" key="1">
    <citation type="journal article" date="2009" name="PLoS Pathog.">
        <title>Genomic evidence for the evolution of Streptococcus equi: host restriction, increased virulence, and genetic exchange with human pathogens.</title>
        <authorList>
            <person name="Holden M.T.G."/>
            <person name="Heather Z."/>
            <person name="Paillot R."/>
            <person name="Steward K.F."/>
            <person name="Webb K."/>
            <person name="Ainslie F."/>
            <person name="Jourdan T."/>
            <person name="Bason N.C."/>
            <person name="Holroyd N.E."/>
            <person name="Mungall K."/>
            <person name="Quail M.A."/>
            <person name="Sanders M."/>
            <person name="Simmonds M."/>
            <person name="Willey D."/>
            <person name="Brooks K."/>
            <person name="Aanensen D.M."/>
            <person name="Spratt B.G."/>
            <person name="Jolley K.A."/>
            <person name="Maiden M.C.J."/>
            <person name="Kehoe M."/>
            <person name="Chanter N."/>
            <person name="Bentley S.D."/>
            <person name="Robinson C."/>
            <person name="Maskell D.J."/>
            <person name="Parkhill J."/>
            <person name="Waller A.S."/>
        </authorList>
    </citation>
    <scope>NUCLEOTIDE SEQUENCE [LARGE SCALE GENOMIC DNA]</scope>
    <source>
        <strain evidence="8 9">H70</strain>
    </source>
</reference>
<feature type="domain" description="Restriction endonuclease type I HsdR N-terminal" evidence="6">
    <location>
        <begin position="39"/>
        <end position="140"/>
    </location>
</feature>
<dbReference type="InterPro" id="IPR002052">
    <property type="entry name" value="DNA_methylase_N6_adenine_CS"/>
</dbReference>
<dbReference type="GO" id="GO:0005524">
    <property type="term" value="F:ATP binding"/>
    <property type="evidence" value="ECO:0007669"/>
    <property type="project" value="UniProtKB-KW"/>
</dbReference>
<dbReference type="Proteomes" id="UP000001368">
    <property type="component" value="Chromosome"/>
</dbReference>
<dbReference type="PRINTS" id="PR00507">
    <property type="entry name" value="N12N6MTFRASE"/>
</dbReference>
<dbReference type="HOGENOM" id="CLU_002539_2_1_9"/>
<comment type="catalytic activity">
    <reaction evidence="5">
        <text>a 2'-deoxyadenosine in DNA + S-adenosyl-L-methionine = an N(6)-methyl-2'-deoxyadenosine in DNA + S-adenosyl-L-homocysteine + H(+)</text>
        <dbReference type="Rhea" id="RHEA:15197"/>
        <dbReference type="Rhea" id="RHEA-COMP:12418"/>
        <dbReference type="Rhea" id="RHEA-COMP:12419"/>
        <dbReference type="ChEBI" id="CHEBI:15378"/>
        <dbReference type="ChEBI" id="CHEBI:57856"/>
        <dbReference type="ChEBI" id="CHEBI:59789"/>
        <dbReference type="ChEBI" id="CHEBI:90615"/>
        <dbReference type="ChEBI" id="CHEBI:90616"/>
        <dbReference type="EC" id="2.1.1.72"/>
    </reaction>
</comment>
<dbReference type="Pfam" id="PF07669">
    <property type="entry name" value="Eco57I"/>
    <property type="match status" value="1"/>
</dbReference>
<name>C0MFD6_STRS7</name>
<dbReference type="InterPro" id="IPR011639">
    <property type="entry name" value="MethylTrfase_TaqI-like_dom"/>
</dbReference>
<evidence type="ECO:0000313" key="9">
    <source>
        <dbReference type="Proteomes" id="UP000001368"/>
    </source>
</evidence>
<gene>
    <name evidence="8" type="ordered locus">SZO_09630</name>
</gene>
<accession>C0MFD6</accession>
<dbReference type="PATRIC" id="fig|40041.11.peg.1023"/>
<dbReference type="eggNOG" id="COG1002">
    <property type="taxonomic scope" value="Bacteria"/>
</dbReference>
<dbReference type="AlphaFoldDB" id="C0MFD6"/>
<dbReference type="PANTHER" id="PTHR33841">
    <property type="entry name" value="DNA METHYLTRANSFERASE YEEA-RELATED"/>
    <property type="match status" value="1"/>
</dbReference>
<dbReference type="Gene3D" id="3.90.1570.30">
    <property type="match status" value="1"/>
</dbReference>
<proteinExistence type="predicted"/>
<dbReference type="GO" id="GO:0009307">
    <property type="term" value="P:DNA restriction-modification system"/>
    <property type="evidence" value="ECO:0007669"/>
    <property type="project" value="UniProtKB-KW"/>
</dbReference>
<dbReference type="PANTHER" id="PTHR33841:SF1">
    <property type="entry name" value="DNA METHYLTRANSFERASE A"/>
    <property type="match status" value="1"/>
</dbReference>
<dbReference type="Gene3D" id="3.40.50.150">
    <property type="entry name" value="Vaccinia Virus protein VP39"/>
    <property type="match status" value="1"/>
</dbReference>
<keyword evidence="4" id="KW-0949">S-adenosyl-L-methionine</keyword>
<evidence type="ECO:0000256" key="5">
    <source>
        <dbReference type="ARBA" id="ARBA00047942"/>
    </source>
</evidence>
<dbReference type="KEGG" id="seq:SZO_09630"/>
<dbReference type="GO" id="GO:0009007">
    <property type="term" value="F:site-specific DNA-methyltransferase (adenine-specific) activity"/>
    <property type="evidence" value="ECO:0007669"/>
    <property type="project" value="UniProtKB-EC"/>
</dbReference>
<dbReference type="Pfam" id="PF04313">
    <property type="entry name" value="HSDR_N"/>
    <property type="match status" value="1"/>
</dbReference>
<dbReference type="GO" id="GO:0009035">
    <property type="term" value="F:type I site-specific deoxyribonuclease activity"/>
    <property type="evidence" value="ECO:0007669"/>
    <property type="project" value="UniProtKB-EC"/>
</dbReference>
<dbReference type="GO" id="GO:0003677">
    <property type="term" value="F:DNA binding"/>
    <property type="evidence" value="ECO:0007669"/>
    <property type="project" value="UniProtKB-KW"/>
</dbReference>
<evidence type="ECO:0000256" key="2">
    <source>
        <dbReference type="ARBA" id="ARBA00022603"/>
    </source>
</evidence>
<organism evidence="9">
    <name type="scientific">Streptococcus equi subsp. zooepidemicus (strain H70)</name>
    <dbReference type="NCBI Taxonomy" id="553483"/>
    <lineage>
        <taxon>Bacteria</taxon>
        <taxon>Bacillati</taxon>
        <taxon>Bacillota</taxon>
        <taxon>Bacilli</taxon>
        <taxon>Lactobacillales</taxon>
        <taxon>Streptococcaceae</taxon>
        <taxon>Streptococcus</taxon>
    </lineage>
</organism>
<evidence type="ECO:0000259" key="7">
    <source>
        <dbReference type="Pfam" id="PF07669"/>
    </source>
</evidence>
<dbReference type="InterPro" id="IPR050953">
    <property type="entry name" value="N4_N6_ade-DNA_methylase"/>
</dbReference>
<evidence type="ECO:0000313" key="8">
    <source>
        <dbReference type="EMBL" id="CAW99252.1"/>
    </source>
</evidence>
<dbReference type="EC" id="2.1.1.72" evidence="1"/>
<sequence>MKNQIKALVNKFTSNKEYYQESTYDETSTRIDFLNKFFEIFGWDVSNNALLPENLREVIHEATIEVEEGNITKKKKPDYQFQIQGKGVFFVEAKKPSVDISVSQKSVFQLRRYGWSAGMQYSILTNFKEISFYDCTIKPNESDDVNVARIAKFNYTEYVEKIEEIAKFLEKNIVEKNEFDLSNSRQFSDFDVYFLNQIKSWRYSLAQNIIEHNEIIDIEDFNVFIQRFINKVLFLRICEDTNLEEYEQLQKIKNIVELQELFANADKKYNSGIFHLLDENIYTVDFEIIKVIFAELYYPLSPYDFSVIPPSILAKVYDVFLSERFEILNDEIKLVKKPEAIDFFGAVTTPKEIADLIVKESFEIRSEKNEIILEEFKIADICCGSGIFLLSAYEYLQNIIYDFSIKRLQQSLDDGVLVKEQNSYQLSFKTKKELLKSAIFGVDIDLSAVEVCKFSLLLSCLRNISFTELAQIKQESLLPNLDNNIKFGNSLVDDKFYDYYSTSNNSDNLLDIVGKISPFDFKEEFGKDIKFDLIVGNPPYTRSQKLAKYSPIEYQYFKSLASNYKSAQISSLDKYHLFVERGLHLLRENSGVLGYIIPNRFIKEKNQNTFRHILFENRCVKKIINYNEIQLFHGVSAYTCLLFLTSDRNHKTEYVSLSLKQSIPVSEQFGLSEFYDTDCLTSEPWELYSKETRQFLKLTSDINKFCKLHDLSDISVGLQTSLDEVFIIEADSSDDDFYYFSKNGIKYKVEKDIVKPAIYRVTLNKYKEIQPNRIMIFPYKKIDSTMQLINIDEMKTDYPECFNYLSKFKNKLKSRSIQSLKDLDTEWYRYGRHQSLSNFDSGDMIIWSVLTLKSNFVYTEPPILFTGGGQGPYYGIKSNNEKYSVRYIQAILNTPFISKLIEENSVYYRGGYFSAGKQFVENVPIRKIDFEIVEEKQKYAKIVDIVKELEKYSASLAIAVSNSEKTRLGRLITGKEKQLNNLIEDLYGIR</sequence>
<dbReference type="InterPro" id="IPR029063">
    <property type="entry name" value="SAM-dependent_MTases_sf"/>
</dbReference>
<keyword evidence="3" id="KW-0808">Transferase</keyword>
<dbReference type="InterPro" id="IPR007409">
    <property type="entry name" value="Restrct_endonuc_type1_HsdR_N"/>
</dbReference>
<evidence type="ECO:0000256" key="3">
    <source>
        <dbReference type="ARBA" id="ARBA00022679"/>
    </source>
</evidence>
<feature type="domain" description="Type II methyltransferase M.TaqI-like" evidence="7">
    <location>
        <begin position="439"/>
        <end position="632"/>
    </location>
</feature>
<dbReference type="EMBL" id="FM204884">
    <property type="protein sequence ID" value="CAW99252.1"/>
    <property type="molecule type" value="Genomic_DNA"/>
</dbReference>
<evidence type="ECO:0000256" key="4">
    <source>
        <dbReference type="ARBA" id="ARBA00022691"/>
    </source>
</evidence>
<dbReference type="REBASE" id="20541">
    <property type="entry name" value="SeqZH70ORF9630P"/>
</dbReference>
<dbReference type="GO" id="GO:0032259">
    <property type="term" value="P:methylation"/>
    <property type="evidence" value="ECO:0007669"/>
    <property type="project" value="UniProtKB-KW"/>
</dbReference>
<evidence type="ECO:0000259" key="6">
    <source>
        <dbReference type="Pfam" id="PF04313"/>
    </source>
</evidence>
<protein>
    <recommendedName>
        <fullName evidence="1">site-specific DNA-methyltransferase (adenine-specific)</fullName>
        <ecNumber evidence="1">2.1.1.72</ecNumber>
    </recommendedName>
</protein>
<dbReference type="PROSITE" id="PS00092">
    <property type="entry name" value="N6_MTASE"/>
    <property type="match status" value="1"/>
</dbReference>
<evidence type="ECO:0000256" key="1">
    <source>
        <dbReference type="ARBA" id="ARBA00011900"/>
    </source>
</evidence>